<dbReference type="EMBL" id="JAIRBC010000046">
    <property type="protein sequence ID" value="MCG2462804.1"/>
    <property type="molecule type" value="Genomic_DNA"/>
</dbReference>
<dbReference type="InterPro" id="IPR021352">
    <property type="entry name" value="DUF2971"/>
</dbReference>
<keyword evidence="2" id="KW-1185">Reference proteome</keyword>
<reference evidence="1" key="1">
    <citation type="submission" date="2023-02" db="EMBL/GenBank/DDBJ databases">
        <title>Genome of Flavobacteriaceae gen. nov. sp. strain F89.</title>
        <authorList>
            <person name="Wang Y."/>
        </authorList>
    </citation>
    <scope>NUCLEOTIDE SEQUENCE</scope>
    <source>
        <strain evidence="1">F89</strain>
    </source>
</reference>
<comment type="caution">
    <text evidence="1">The sequence shown here is derived from an EMBL/GenBank/DDBJ whole genome shotgun (WGS) entry which is preliminary data.</text>
</comment>
<dbReference type="Proteomes" id="UP001200642">
    <property type="component" value="Unassembled WGS sequence"/>
</dbReference>
<protein>
    <submittedName>
        <fullName evidence="1">DUF2971 domain-containing protein</fullName>
    </submittedName>
</protein>
<accession>A0AAE3EZ21</accession>
<evidence type="ECO:0000313" key="1">
    <source>
        <dbReference type="EMBL" id="MCG2462804.1"/>
    </source>
</evidence>
<organism evidence="1 2">
    <name type="scientific">Cerina litoralis</name>
    <dbReference type="NCBI Taxonomy" id="2874477"/>
    <lineage>
        <taxon>Bacteria</taxon>
        <taxon>Pseudomonadati</taxon>
        <taxon>Bacteroidota</taxon>
        <taxon>Flavobacteriia</taxon>
        <taxon>Flavobacteriales</taxon>
        <taxon>Flavobacteriaceae</taxon>
        <taxon>Cerina</taxon>
    </lineage>
</organism>
<proteinExistence type="predicted"/>
<dbReference type="RefSeq" id="WP_317903937.1">
    <property type="nucleotide sequence ID" value="NZ_JAIRBC010000046.1"/>
</dbReference>
<dbReference type="AlphaFoldDB" id="A0AAE3EZ21"/>
<dbReference type="Pfam" id="PF11185">
    <property type="entry name" value="DUF2971"/>
    <property type="match status" value="1"/>
</dbReference>
<evidence type="ECO:0000313" key="2">
    <source>
        <dbReference type="Proteomes" id="UP001200642"/>
    </source>
</evidence>
<sequence length="288" mass="32692">MLISREYKPIENELIYHYCSSDTFYSICTNKTIRLSDLFSMNDFLEIHWGYSIWEKAASEIIKDVGEDFLDKIDYIISSTGIRTSILASCFSLEADVLSQWRAYSNDGSGYCVGFNAKDIIQLPVRPLMVLYDEKKQIKETVSILKAIYEVENSAEQTDKYGSGFFDACATLAVDLAAFKNSAFREEKEIRLLHLLNFEPSNKYLKLVDNGGTSFGGKTKGEKVNFRMAENLPVPYIDINFTNNNKISPIKEVYIGPKNNSRETAVSVFLETLNIGNVEIKKSKASYR</sequence>
<gene>
    <name evidence="1" type="ORF">K8352_18720</name>
</gene>
<name>A0AAE3EZ21_9FLAO</name>